<dbReference type="SUPFAM" id="SSF47336">
    <property type="entry name" value="ACP-like"/>
    <property type="match status" value="1"/>
</dbReference>
<dbReference type="OrthoDB" id="3175596at2"/>
<evidence type="ECO:0000259" key="1">
    <source>
        <dbReference type="PROSITE" id="PS50075"/>
    </source>
</evidence>
<organism evidence="2 3">
    <name type="scientific">Clostridium tepidiprofundi DSM 19306</name>
    <dbReference type="NCBI Taxonomy" id="1121338"/>
    <lineage>
        <taxon>Bacteria</taxon>
        <taxon>Bacillati</taxon>
        <taxon>Bacillota</taxon>
        <taxon>Clostridia</taxon>
        <taxon>Eubacteriales</taxon>
        <taxon>Clostridiaceae</taxon>
        <taxon>Clostridium</taxon>
    </lineage>
</organism>
<dbReference type="RefSeq" id="WP_066826482.1">
    <property type="nucleotide sequence ID" value="NZ_LTBA01000031.1"/>
</dbReference>
<comment type="caution">
    <text evidence="2">The sequence shown here is derived from an EMBL/GenBank/DDBJ whole genome shotgun (WGS) entry which is preliminary data.</text>
</comment>
<evidence type="ECO:0000313" key="3">
    <source>
        <dbReference type="Proteomes" id="UP000075531"/>
    </source>
</evidence>
<dbReference type="STRING" id="1121338.CLTEP_20960"/>
<dbReference type="PATRIC" id="fig|1121338.3.peg.2190"/>
<sequence>MSKVSETVFKCHTKLMKERGIERESCAELEVRRANGIDSLGIVNLILDIEEELNIDMDEYLPSIRKCKTIGEIVNIIENACA</sequence>
<dbReference type="InterPro" id="IPR009081">
    <property type="entry name" value="PP-bd_ACP"/>
</dbReference>
<gene>
    <name evidence="2" type="primary">acpP_5</name>
    <name evidence="2" type="ORF">CLTEP_20960</name>
</gene>
<dbReference type="EMBL" id="LTBA01000031">
    <property type="protein sequence ID" value="KYH33959.1"/>
    <property type="molecule type" value="Genomic_DNA"/>
</dbReference>
<reference evidence="2 3" key="1">
    <citation type="submission" date="2016-02" db="EMBL/GenBank/DDBJ databases">
        <title>Genome sequence of Clostridium tepidiprofundi DSM 19306.</title>
        <authorList>
            <person name="Poehlein A."/>
            <person name="Daniel R."/>
        </authorList>
    </citation>
    <scope>NUCLEOTIDE SEQUENCE [LARGE SCALE GENOMIC DNA]</scope>
    <source>
        <strain evidence="2 3">DSM 19306</strain>
    </source>
</reference>
<dbReference type="Gene3D" id="1.10.1200.10">
    <property type="entry name" value="ACP-like"/>
    <property type="match status" value="1"/>
</dbReference>
<protein>
    <submittedName>
        <fullName evidence="2">Acyl carrier protein</fullName>
    </submittedName>
</protein>
<name>A0A151B201_9CLOT</name>
<evidence type="ECO:0000313" key="2">
    <source>
        <dbReference type="EMBL" id="KYH33959.1"/>
    </source>
</evidence>
<dbReference type="AlphaFoldDB" id="A0A151B201"/>
<dbReference type="Proteomes" id="UP000075531">
    <property type="component" value="Unassembled WGS sequence"/>
</dbReference>
<feature type="domain" description="Carrier" evidence="1">
    <location>
        <begin position="2"/>
        <end position="81"/>
    </location>
</feature>
<dbReference type="PROSITE" id="PS50075">
    <property type="entry name" value="CARRIER"/>
    <property type="match status" value="1"/>
</dbReference>
<keyword evidence="3" id="KW-1185">Reference proteome</keyword>
<accession>A0A151B201</accession>
<dbReference type="InterPro" id="IPR036736">
    <property type="entry name" value="ACP-like_sf"/>
</dbReference>
<proteinExistence type="predicted"/>